<dbReference type="AlphaFoldDB" id="A0AA97LM13"/>
<dbReference type="RefSeq" id="XP_054859322.1">
    <property type="nucleotide sequence ID" value="XM_055003347.1"/>
</dbReference>
<evidence type="ECO:0000256" key="2">
    <source>
        <dbReference type="SAM" id="SignalP"/>
    </source>
</evidence>
<gene>
    <name evidence="4" type="primary">LOC129346077</name>
</gene>
<feature type="chain" id="PRO_5041681738" evidence="2">
    <location>
        <begin position="19"/>
        <end position="273"/>
    </location>
</feature>
<feature type="region of interest" description="Disordered" evidence="1">
    <location>
        <begin position="74"/>
        <end position="109"/>
    </location>
</feature>
<feature type="compositionally biased region" description="Polar residues" evidence="1">
    <location>
        <begin position="96"/>
        <end position="109"/>
    </location>
</feature>
<dbReference type="GeneID" id="129346077"/>
<accession>A0AA97LM13</accession>
<proteinExistence type="predicted"/>
<dbReference type="Proteomes" id="UP001190640">
    <property type="component" value="Chromosome 19"/>
</dbReference>
<evidence type="ECO:0000313" key="3">
    <source>
        <dbReference type="Proteomes" id="UP001190640"/>
    </source>
</evidence>
<sequence length="273" mass="31243">MSCLTSWMLFQCANECEAAEEPPFKWRCCRMISAKMPLTDRLKKAVQTLSPRRPDPSSPYSYCVLLVTRSRPATKWERPGQPGRGGDEPRCRFPKSPNQETWVTDIPQNHSPRTDDAFRAWGPVAFRGALVMASESVEVVEEVLEDFAAFLEHRIPLSSDLSFGDCRRNPPEPHRSPPHFSRLPFPFQEVRVPIDTLEAHAEKVVTAVLQMMKRSFDQMMRSAAVHQSLFFESHLIDLTLANFRPFQDLWDMLREIEPSPPSATGSPKFKEKL</sequence>
<organism evidence="3 4">
    <name type="scientific">Eublepharis macularius</name>
    <name type="common">Leopard gecko</name>
    <name type="synonym">Cyrtodactylus macularius</name>
    <dbReference type="NCBI Taxonomy" id="481883"/>
    <lineage>
        <taxon>Eukaryota</taxon>
        <taxon>Metazoa</taxon>
        <taxon>Chordata</taxon>
        <taxon>Craniata</taxon>
        <taxon>Vertebrata</taxon>
        <taxon>Euteleostomi</taxon>
        <taxon>Lepidosauria</taxon>
        <taxon>Squamata</taxon>
        <taxon>Bifurcata</taxon>
        <taxon>Gekkota</taxon>
        <taxon>Eublepharidae</taxon>
        <taxon>Eublepharinae</taxon>
        <taxon>Eublepharis</taxon>
    </lineage>
</organism>
<protein>
    <submittedName>
        <fullName evidence="4">Uncharacterized protein LOC129346077</fullName>
    </submittedName>
</protein>
<feature type="signal peptide" evidence="2">
    <location>
        <begin position="1"/>
        <end position="18"/>
    </location>
</feature>
<keyword evidence="2" id="KW-0732">Signal</keyword>
<evidence type="ECO:0000313" key="4">
    <source>
        <dbReference type="RefSeq" id="XP_054859322.1"/>
    </source>
</evidence>
<evidence type="ECO:0000256" key="1">
    <source>
        <dbReference type="SAM" id="MobiDB-lite"/>
    </source>
</evidence>
<dbReference type="KEGG" id="emc:129346077"/>
<keyword evidence="3" id="KW-1185">Reference proteome</keyword>
<reference evidence="4" key="1">
    <citation type="submission" date="2025-08" db="UniProtKB">
        <authorList>
            <consortium name="RefSeq"/>
        </authorList>
    </citation>
    <scope>IDENTIFICATION</scope>
    <source>
        <tissue evidence="4">Blood</tissue>
    </source>
</reference>
<name>A0AA97LM13_EUBMA</name>